<feature type="non-terminal residue" evidence="2">
    <location>
        <position position="1"/>
    </location>
</feature>
<sequence>RGVKGSAIEGHDEEGQRGRLSAREAVRTREWQRRRQNDVKDARAARGGGVADRRKKKRRIAKERQGERTGRGKRPNGRTGTGIGQRGAFGAFLQSAPCRGALSEKKRDSDTERETDGRTNERMDGWTRQEGRGGGGIREGRKAKGARAREESSATRHATLDRRT</sequence>
<accession>A0A195AUQ5</accession>
<dbReference type="Proteomes" id="UP000078540">
    <property type="component" value="Unassembled WGS sequence"/>
</dbReference>
<dbReference type="AlphaFoldDB" id="A0A195AUQ5"/>
<evidence type="ECO:0000313" key="3">
    <source>
        <dbReference type="Proteomes" id="UP000078540"/>
    </source>
</evidence>
<dbReference type="EMBL" id="KQ976738">
    <property type="protein sequence ID" value="KYM75792.1"/>
    <property type="molecule type" value="Genomic_DNA"/>
</dbReference>
<protein>
    <submittedName>
        <fullName evidence="2">Uncharacterized protein</fullName>
    </submittedName>
</protein>
<evidence type="ECO:0000313" key="2">
    <source>
        <dbReference type="EMBL" id="KYM75792.1"/>
    </source>
</evidence>
<feature type="compositionally biased region" description="Basic and acidic residues" evidence="1">
    <location>
        <begin position="138"/>
        <end position="164"/>
    </location>
</feature>
<organism evidence="2 3">
    <name type="scientific">Atta colombica</name>
    <dbReference type="NCBI Taxonomy" id="520822"/>
    <lineage>
        <taxon>Eukaryota</taxon>
        <taxon>Metazoa</taxon>
        <taxon>Ecdysozoa</taxon>
        <taxon>Arthropoda</taxon>
        <taxon>Hexapoda</taxon>
        <taxon>Insecta</taxon>
        <taxon>Pterygota</taxon>
        <taxon>Neoptera</taxon>
        <taxon>Endopterygota</taxon>
        <taxon>Hymenoptera</taxon>
        <taxon>Apocrita</taxon>
        <taxon>Aculeata</taxon>
        <taxon>Formicoidea</taxon>
        <taxon>Formicidae</taxon>
        <taxon>Myrmicinae</taxon>
        <taxon>Atta</taxon>
    </lineage>
</organism>
<feature type="compositionally biased region" description="Basic and acidic residues" evidence="1">
    <location>
        <begin position="9"/>
        <end position="44"/>
    </location>
</feature>
<proteinExistence type="predicted"/>
<name>A0A195AUQ5_9HYME</name>
<gene>
    <name evidence="2" type="ORF">ALC53_13856</name>
</gene>
<reference evidence="2 3" key="1">
    <citation type="submission" date="2015-09" db="EMBL/GenBank/DDBJ databases">
        <title>Atta colombica WGS genome.</title>
        <authorList>
            <person name="Nygaard S."/>
            <person name="Hu H."/>
            <person name="Boomsma J."/>
            <person name="Zhang G."/>
        </authorList>
    </citation>
    <scope>NUCLEOTIDE SEQUENCE [LARGE SCALE GENOMIC DNA]</scope>
    <source>
        <strain evidence="2">Treedump-2</strain>
        <tissue evidence="2">Whole body</tissue>
    </source>
</reference>
<feature type="region of interest" description="Disordered" evidence="1">
    <location>
        <begin position="1"/>
        <end position="164"/>
    </location>
</feature>
<keyword evidence="3" id="KW-1185">Reference proteome</keyword>
<evidence type="ECO:0000256" key="1">
    <source>
        <dbReference type="SAM" id="MobiDB-lite"/>
    </source>
</evidence>
<feature type="compositionally biased region" description="Basic and acidic residues" evidence="1">
    <location>
        <begin position="102"/>
        <end position="131"/>
    </location>
</feature>